<feature type="domain" description="C2H2-type" evidence="11">
    <location>
        <begin position="36"/>
        <end position="59"/>
    </location>
</feature>
<dbReference type="InterPro" id="IPR036236">
    <property type="entry name" value="Znf_C2H2_sf"/>
</dbReference>
<dbReference type="Gene3D" id="3.30.160.60">
    <property type="entry name" value="Classic Zinc Finger"/>
    <property type="match status" value="2"/>
</dbReference>
<dbReference type="GO" id="GO:0005737">
    <property type="term" value="C:cytoplasm"/>
    <property type="evidence" value="ECO:0007669"/>
    <property type="project" value="TreeGrafter"/>
</dbReference>
<dbReference type="PANTHER" id="PTHR47428">
    <property type="entry name" value="REGULATORY PROTEIN MIG1-RELATED"/>
    <property type="match status" value="1"/>
</dbReference>
<dbReference type="SUPFAM" id="SSF57667">
    <property type="entry name" value="beta-beta-alpha zinc fingers"/>
    <property type="match status" value="1"/>
</dbReference>
<keyword evidence="7" id="KW-0804">Transcription</keyword>
<dbReference type="GO" id="GO:0000978">
    <property type="term" value="F:RNA polymerase II cis-regulatory region sequence-specific DNA binding"/>
    <property type="evidence" value="ECO:0007669"/>
    <property type="project" value="TreeGrafter"/>
</dbReference>
<evidence type="ECO:0000256" key="6">
    <source>
        <dbReference type="ARBA" id="ARBA00023015"/>
    </source>
</evidence>
<feature type="region of interest" description="Disordered" evidence="10">
    <location>
        <begin position="934"/>
        <end position="1021"/>
    </location>
</feature>
<reference evidence="12 13" key="1">
    <citation type="journal article" date="2009" name="Nature">
        <title>Evolution of pathogenicity and sexual reproduction in eight Candida genomes.</title>
        <authorList>
            <person name="Butler G."/>
            <person name="Rasmussen M.D."/>
            <person name="Lin M.F."/>
            <person name="Santos M.A."/>
            <person name="Sakthikumar S."/>
            <person name="Munro C.A."/>
            <person name="Rheinbay E."/>
            <person name="Grabherr M."/>
            <person name="Forche A."/>
            <person name="Reedy J.L."/>
            <person name="Agrafioti I."/>
            <person name="Arnaud M.B."/>
            <person name="Bates S."/>
            <person name="Brown A.J."/>
            <person name="Brunke S."/>
            <person name="Costanzo M.C."/>
            <person name="Fitzpatrick D.A."/>
            <person name="de Groot P.W."/>
            <person name="Harris D."/>
            <person name="Hoyer L.L."/>
            <person name="Hube B."/>
            <person name="Klis F.M."/>
            <person name="Kodira C."/>
            <person name="Lennard N."/>
            <person name="Logue M.E."/>
            <person name="Martin R."/>
            <person name="Neiman A.M."/>
            <person name="Nikolaou E."/>
            <person name="Quail M.A."/>
            <person name="Quinn J."/>
            <person name="Santos M.C."/>
            <person name="Schmitzberger F.F."/>
            <person name="Sherlock G."/>
            <person name="Shah P."/>
            <person name="Silverstein K.A."/>
            <person name="Skrzypek M.S."/>
            <person name="Soll D."/>
            <person name="Staggs R."/>
            <person name="Stansfield I."/>
            <person name="Stumpf M.P."/>
            <person name="Sudbery P.E."/>
            <person name="Srikantha T."/>
            <person name="Zeng Q."/>
            <person name="Berman J."/>
            <person name="Berriman M."/>
            <person name="Heitman J."/>
            <person name="Gow N.A."/>
            <person name="Lorenz M.C."/>
            <person name="Birren B.W."/>
            <person name="Kellis M."/>
            <person name="Cuomo C.A."/>
        </authorList>
    </citation>
    <scope>NUCLEOTIDE SEQUENCE [LARGE SCALE GENOMIC DNA]</scope>
    <source>
        <strain evidence="13">ATCC MYA-3404 / T1</strain>
    </source>
</reference>
<feature type="region of interest" description="Disordered" evidence="10">
    <location>
        <begin position="66"/>
        <end position="140"/>
    </location>
</feature>
<dbReference type="AlphaFoldDB" id="C5M8X2"/>
<dbReference type="InterPro" id="IPR051007">
    <property type="entry name" value="creA/MIG_C2H2-ZnF"/>
</dbReference>
<evidence type="ECO:0000256" key="2">
    <source>
        <dbReference type="ARBA" id="ARBA00022723"/>
    </source>
</evidence>
<evidence type="ECO:0000313" key="13">
    <source>
        <dbReference type="Proteomes" id="UP000002037"/>
    </source>
</evidence>
<proteinExistence type="predicted"/>
<feature type="compositionally biased region" description="Low complexity" evidence="10">
    <location>
        <begin position="113"/>
        <end position="136"/>
    </location>
</feature>
<dbReference type="GO" id="GO:0005634">
    <property type="term" value="C:nucleus"/>
    <property type="evidence" value="ECO:0007669"/>
    <property type="project" value="UniProtKB-SubCell"/>
</dbReference>
<dbReference type="GO" id="GO:0000433">
    <property type="term" value="P:carbon catabolite repression of transcription from RNA polymerase II promoter by glucose"/>
    <property type="evidence" value="ECO:0007669"/>
    <property type="project" value="TreeGrafter"/>
</dbReference>
<feature type="compositionally biased region" description="Low complexity" evidence="10">
    <location>
        <begin position="857"/>
        <end position="867"/>
    </location>
</feature>
<feature type="compositionally biased region" description="Low complexity" evidence="10">
    <location>
        <begin position="154"/>
        <end position="177"/>
    </location>
</feature>
<keyword evidence="4 9" id="KW-0863">Zinc-finger</keyword>
<dbReference type="InterPro" id="IPR013087">
    <property type="entry name" value="Znf_C2H2_type"/>
</dbReference>
<feature type="region of interest" description="Disordered" evidence="10">
    <location>
        <begin position="154"/>
        <end position="192"/>
    </location>
</feature>
<dbReference type="STRING" id="294747.C5M8X2"/>
<dbReference type="PANTHER" id="PTHR47428:SF2">
    <property type="entry name" value="ZINC FINGER PROTEIN RSV1"/>
    <property type="match status" value="1"/>
</dbReference>
<dbReference type="RefSeq" id="XP_002548547.1">
    <property type="nucleotide sequence ID" value="XM_002548501.1"/>
</dbReference>
<evidence type="ECO:0000256" key="1">
    <source>
        <dbReference type="ARBA" id="ARBA00004123"/>
    </source>
</evidence>
<keyword evidence="13" id="KW-1185">Reference proteome</keyword>
<evidence type="ECO:0000256" key="10">
    <source>
        <dbReference type="SAM" id="MobiDB-lite"/>
    </source>
</evidence>
<evidence type="ECO:0000259" key="11">
    <source>
        <dbReference type="PROSITE" id="PS50157"/>
    </source>
</evidence>
<keyword evidence="6" id="KW-0805">Transcription regulation</keyword>
<dbReference type="VEuPathDB" id="FungiDB:CTRG_02844"/>
<protein>
    <recommendedName>
        <fullName evidence="11">C2H2-type domain-containing protein</fullName>
    </recommendedName>
</protein>
<name>C5M8X2_CANTT</name>
<evidence type="ECO:0000313" key="12">
    <source>
        <dbReference type="EMBL" id="EER34026.1"/>
    </source>
</evidence>
<dbReference type="OrthoDB" id="654211at2759"/>
<dbReference type="KEGG" id="ctp:CTRG_02844"/>
<evidence type="ECO:0000256" key="5">
    <source>
        <dbReference type="ARBA" id="ARBA00022833"/>
    </source>
</evidence>
<keyword evidence="3" id="KW-0677">Repeat</keyword>
<feature type="domain" description="C2H2-type" evidence="11">
    <location>
        <begin position="8"/>
        <end position="35"/>
    </location>
</feature>
<feature type="compositionally biased region" description="Low complexity" evidence="10">
    <location>
        <begin position="66"/>
        <end position="80"/>
    </location>
</feature>
<sequence>MAQAQKKYVCAFCARAFTRSEHKQRHERSHTNEKPFHCLHCTSSFVRRDLLQRHCRTVHNTNLNPSLLPTNKSLNNPTTNAIELTDNNNNNNNNNGDEFQAIPMRGSFSFDTQDQQHNNHSQQQAQQYSSASFDSFNMTPSNSTASEIIQMIPTTTGSSPTSTIGSNTTSTSNNNNSVKRRKKSSDDGSNRSALKEHHDLIHLLSIAKKLSNLLYNYDSIALSNCNSPSINEIFLIGYSHLTQQSKLFTNFDKILKDLLYYLGTSYLTTQQLNQLHQQHPQQLGGGGNANDGNSTGSSSSSSSSSSPHNYQFNNFKIGISYTIISLGYIIDKKPSKSLKFFKKSWNLLIKKLIPQYNNNNNLFDQIEILHNLFLLSYVYLQFNLEGFNINEFESLEDTDGEQIYINNEVILNYLNDISFIIISNLKDVSNSPVLSGVSNSNDNLIDNNINLFWNIYILLSTYLTNQPPPKVYPLFLERSVKNNESLLNIMQKFCKSFINIDDEQLKMIIVSTLSNELKDHKVNQTLSSSSSNSSSPTTSHHNKMTIYSNKNILHNAIILINKSINNHNNHYHHNNRNQDIIKSDATKLFELFKKNLIVNSPLKFHELFNNYIFIPKNYYNWQLLSLTLQEINATSINSSIMNTIESSNGNFQEFENLIKGNFFDYRSNTININNNLLIVSYPIIFFTNYLSLENMINLTSLNNLQFINLNCLIIEWYLIMNKVLIMLFTDDMTNFEDNYILQTLIYLLLDNKSCLLKKLNIQDKNNNNSNTSQHEQYQQQQQQEEVGELSFSQKWFWILKVKLDSIFENWLNFIKDSKNNTNVQFNNNLIGFKINLNKMLNEYIITEGLSFKDEDQANPNQQQQQPIHQPPIQQPPTVSHHQSQEYVQTSSYLPLQTSISNNSTNSFMNFDNQHPFKRSNSITIGILAQTMVADESSHNSTNQNSPNQKHQPPRVYNSQQQQQQQVVQPIQQYTSYSAYPPPPPILSNSSNNSLANTTTTTNSKADVLLPPIRREERMTNK</sequence>
<feature type="region of interest" description="Disordered" evidence="10">
    <location>
        <begin position="277"/>
        <end position="308"/>
    </location>
</feature>
<keyword evidence="5" id="KW-0862">Zinc</keyword>
<dbReference type="EMBL" id="GG692397">
    <property type="protein sequence ID" value="EER34026.1"/>
    <property type="molecule type" value="Genomic_DNA"/>
</dbReference>
<organism evidence="12 13">
    <name type="scientific">Candida tropicalis (strain ATCC MYA-3404 / T1)</name>
    <name type="common">Yeast</name>
    <dbReference type="NCBI Taxonomy" id="294747"/>
    <lineage>
        <taxon>Eukaryota</taxon>
        <taxon>Fungi</taxon>
        <taxon>Dikarya</taxon>
        <taxon>Ascomycota</taxon>
        <taxon>Saccharomycotina</taxon>
        <taxon>Pichiomycetes</taxon>
        <taxon>Debaryomycetaceae</taxon>
        <taxon>Candida/Lodderomyces clade</taxon>
        <taxon>Candida</taxon>
    </lineage>
</organism>
<evidence type="ECO:0000256" key="4">
    <source>
        <dbReference type="ARBA" id="ARBA00022771"/>
    </source>
</evidence>
<evidence type="ECO:0000256" key="9">
    <source>
        <dbReference type="PROSITE-ProRule" id="PRU00042"/>
    </source>
</evidence>
<dbReference type="GO" id="GO:0008270">
    <property type="term" value="F:zinc ion binding"/>
    <property type="evidence" value="ECO:0007669"/>
    <property type="project" value="UniProtKB-KW"/>
</dbReference>
<evidence type="ECO:0000256" key="8">
    <source>
        <dbReference type="ARBA" id="ARBA00023242"/>
    </source>
</evidence>
<dbReference type="GeneID" id="8300347"/>
<feature type="compositionally biased region" description="Low complexity" evidence="10">
    <location>
        <begin position="953"/>
        <end position="978"/>
    </location>
</feature>
<keyword evidence="8" id="KW-0539">Nucleus</keyword>
<dbReference type="HOGENOM" id="CLU_007678_0_0_1"/>
<keyword evidence="2" id="KW-0479">Metal-binding</keyword>
<dbReference type="SMART" id="SM00355">
    <property type="entry name" value="ZnF_C2H2"/>
    <property type="match status" value="2"/>
</dbReference>
<feature type="compositionally biased region" description="Polar residues" evidence="10">
    <location>
        <begin position="877"/>
        <end position="886"/>
    </location>
</feature>
<comment type="subcellular location">
    <subcellularLocation>
        <location evidence="1">Nucleus</location>
    </subcellularLocation>
</comment>
<feature type="compositionally biased region" description="Low complexity" evidence="10">
    <location>
        <begin position="290"/>
        <end position="306"/>
    </location>
</feature>
<gene>
    <name evidence="12" type="ORF">CTRG_02844</name>
</gene>
<dbReference type="Proteomes" id="UP000002037">
    <property type="component" value="Unassembled WGS sequence"/>
</dbReference>
<dbReference type="eggNOG" id="KOG1721">
    <property type="taxonomic scope" value="Eukaryota"/>
</dbReference>
<dbReference type="PROSITE" id="PS50157">
    <property type="entry name" value="ZINC_FINGER_C2H2_2"/>
    <property type="match status" value="2"/>
</dbReference>
<evidence type="ECO:0000256" key="3">
    <source>
        <dbReference type="ARBA" id="ARBA00022737"/>
    </source>
</evidence>
<feature type="region of interest" description="Disordered" evidence="10">
    <location>
        <begin position="854"/>
        <end position="886"/>
    </location>
</feature>
<feature type="compositionally biased region" description="Polar residues" evidence="10">
    <location>
        <begin position="938"/>
        <end position="950"/>
    </location>
</feature>
<feature type="compositionally biased region" description="Low complexity" evidence="10">
    <location>
        <begin position="986"/>
        <end position="1003"/>
    </location>
</feature>
<accession>C5M8X2</accession>
<feature type="compositionally biased region" description="Basic and acidic residues" evidence="10">
    <location>
        <begin position="1012"/>
        <end position="1021"/>
    </location>
</feature>
<dbReference type="PROSITE" id="PS00028">
    <property type="entry name" value="ZINC_FINGER_C2H2_1"/>
    <property type="match status" value="2"/>
</dbReference>
<evidence type="ECO:0000256" key="7">
    <source>
        <dbReference type="ARBA" id="ARBA00023163"/>
    </source>
</evidence>